<keyword evidence="1" id="KW-1133">Transmembrane helix</keyword>
<dbReference type="AlphaFoldDB" id="A0A9P5X4V1"/>
<gene>
    <name evidence="2" type="ORF">P691DRAFT_778206</name>
</gene>
<accession>A0A9P5X4V1</accession>
<name>A0A9P5X4V1_9AGAR</name>
<comment type="caution">
    <text evidence="2">The sequence shown here is derived from an EMBL/GenBank/DDBJ whole genome shotgun (WGS) entry which is preliminary data.</text>
</comment>
<feature type="transmembrane region" description="Helical" evidence="1">
    <location>
        <begin position="38"/>
        <end position="63"/>
    </location>
</feature>
<evidence type="ECO:0000256" key="1">
    <source>
        <dbReference type="SAM" id="Phobius"/>
    </source>
</evidence>
<protein>
    <submittedName>
        <fullName evidence="2">Uncharacterized protein</fullName>
    </submittedName>
</protein>
<sequence>MYSTKRLLNFRALMFSSFGACIAWGYCVHEELTNTPLFSATYGTLFGGAVTSQLVFLPFLVLFRRSVKIILLECGYQWYNFCELILLSLEAFTRTGIDGVTQVTAIAMNLGTQPCLGTQRPKQPKPPRLSRFTWVVGRNNT</sequence>
<keyword evidence="1" id="KW-0472">Membrane</keyword>
<keyword evidence="3" id="KW-1185">Reference proteome</keyword>
<organism evidence="2 3">
    <name type="scientific">Macrolepiota fuliginosa MF-IS2</name>
    <dbReference type="NCBI Taxonomy" id="1400762"/>
    <lineage>
        <taxon>Eukaryota</taxon>
        <taxon>Fungi</taxon>
        <taxon>Dikarya</taxon>
        <taxon>Basidiomycota</taxon>
        <taxon>Agaricomycotina</taxon>
        <taxon>Agaricomycetes</taxon>
        <taxon>Agaricomycetidae</taxon>
        <taxon>Agaricales</taxon>
        <taxon>Agaricineae</taxon>
        <taxon>Agaricaceae</taxon>
        <taxon>Macrolepiota</taxon>
    </lineage>
</organism>
<reference evidence="2" key="1">
    <citation type="submission" date="2020-11" db="EMBL/GenBank/DDBJ databases">
        <authorList>
            <consortium name="DOE Joint Genome Institute"/>
            <person name="Ahrendt S."/>
            <person name="Riley R."/>
            <person name="Andreopoulos W."/>
            <person name="Labutti K."/>
            <person name="Pangilinan J."/>
            <person name="Ruiz-Duenas F.J."/>
            <person name="Barrasa J.M."/>
            <person name="Sanchez-Garcia M."/>
            <person name="Camarero S."/>
            <person name="Miyauchi S."/>
            <person name="Serrano A."/>
            <person name="Linde D."/>
            <person name="Babiker R."/>
            <person name="Drula E."/>
            <person name="Ayuso-Fernandez I."/>
            <person name="Pacheco R."/>
            <person name="Padilla G."/>
            <person name="Ferreira P."/>
            <person name="Barriuso J."/>
            <person name="Kellner H."/>
            <person name="Castanera R."/>
            <person name="Alfaro M."/>
            <person name="Ramirez L."/>
            <person name="Pisabarro A.G."/>
            <person name="Kuo A."/>
            <person name="Tritt A."/>
            <person name="Lipzen A."/>
            <person name="He G."/>
            <person name="Yan M."/>
            <person name="Ng V."/>
            <person name="Cullen D."/>
            <person name="Martin F."/>
            <person name="Rosso M.-N."/>
            <person name="Henrissat B."/>
            <person name="Hibbett D."/>
            <person name="Martinez A.T."/>
            <person name="Grigoriev I.V."/>
        </authorList>
    </citation>
    <scope>NUCLEOTIDE SEQUENCE</scope>
    <source>
        <strain evidence="2">MF-IS2</strain>
    </source>
</reference>
<evidence type="ECO:0000313" key="3">
    <source>
        <dbReference type="Proteomes" id="UP000807342"/>
    </source>
</evidence>
<dbReference type="Proteomes" id="UP000807342">
    <property type="component" value="Unassembled WGS sequence"/>
</dbReference>
<proteinExistence type="predicted"/>
<keyword evidence="1" id="KW-0812">Transmembrane</keyword>
<evidence type="ECO:0000313" key="2">
    <source>
        <dbReference type="EMBL" id="KAF9444523.1"/>
    </source>
</evidence>
<dbReference type="EMBL" id="MU151369">
    <property type="protein sequence ID" value="KAF9444523.1"/>
    <property type="molecule type" value="Genomic_DNA"/>
</dbReference>
<feature type="transmembrane region" description="Helical" evidence="1">
    <location>
        <begin position="7"/>
        <end position="26"/>
    </location>
</feature>
<feature type="non-terminal residue" evidence="2">
    <location>
        <position position="141"/>
    </location>
</feature>